<evidence type="ECO:0000313" key="1">
    <source>
        <dbReference type="EMBL" id="KAI5313729.1"/>
    </source>
</evidence>
<gene>
    <name evidence="1" type="ORF">L3X38_042905</name>
</gene>
<protein>
    <submittedName>
        <fullName evidence="1">Uncharacterized protein</fullName>
    </submittedName>
</protein>
<reference evidence="1 2" key="1">
    <citation type="journal article" date="2022" name="G3 (Bethesda)">
        <title>Whole-genome sequence and methylome profiling of the almond [Prunus dulcis (Mill.) D.A. Webb] cultivar 'Nonpareil'.</title>
        <authorList>
            <person name="D'Amico-Willman K.M."/>
            <person name="Ouma W.Z."/>
            <person name="Meulia T."/>
            <person name="Sideli G.M."/>
            <person name="Gradziel T.M."/>
            <person name="Fresnedo-Ramirez J."/>
        </authorList>
    </citation>
    <scope>NUCLEOTIDE SEQUENCE [LARGE SCALE GENOMIC DNA]</scope>
    <source>
        <strain evidence="1">Clone GOH B32 T37-40</strain>
    </source>
</reference>
<name>A0AAD4UX50_PRUDU</name>
<dbReference type="EMBL" id="JAJFAZ020000008">
    <property type="protein sequence ID" value="KAI5313729.1"/>
    <property type="molecule type" value="Genomic_DNA"/>
</dbReference>
<keyword evidence="2" id="KW-1185">Reference proteome</keyword>
<organism evidence="1 2">
    <name type="scientific">Prunus dulcis</name>
    <name type="common">Almond</name>
    <name type="synonym">Amygdalus dulcis</name>
    <dbReference type="NCBI Taxonomy" id="3755"/>
    <lineage>
        <taxon>Eukaryota</taxon>
        <taxon>Viridiplantae</taxon>
        <taxon>Streptophyta</taxon>
        <taxon>Embryophyta</taxon>
        <taxon>Tracheophyta</taxon>
        <taxon>Spermatophyta</taxon>
        <taxon>Magnoliopsida</taxon>
        <taxon>eudicotyledons</taxon>
        <taxon>Gunneridae</taxon>
        <taxon>Pentapetalae</taxon>
        <taxon>rosids</taxon>
        <taxon>fabids</taxon>
        <taxon>Rosales</taxon>
        <taxon>Rosaceae</taxon>
        <taxon>Amygdaloideae</taxon>
        <taxon>Amygdaleae</taxon>
        <taxon>Prunus</taxon>
    </lineage>
</organism>
<dbReference type="Proteomes" id="UP001054821">
    <property type="component" value="Chromosome 8"/>
</dbReference>
<sequence>MQVLSSCIDRGLNPTPYAAMLPTIEVSRSGAPCSAWPRLATPPHAFPELNVLLEKQPTASLRRALRHAFENTGFDISWMMVLDIA</sequence>
<proteinExistence type="predicted"/>
<accession>A0AAD4UX50</accession>
<dbReference type="AlphaFoldDB" id="A0AAD4UX50"/>
<evidence type="ECO:0000313" key="2">
    <source>
        <dbReference type="Proteomes" id="UP001054821"/>
    </source>
</evidence>
<comment type="caution">
    <text evidence="1">The sequence shown here is derived from an EMBL/GenBank/DDBJ whole genome shotgun (WGS) entry which is preliminary data.</text>
</comment>